<dbReference type="Proteomes" id="UP000536835">
    <property type="component" value="Unassembled WGS sequence"/>
</dbReference>
<feature type="domain" description="LpxI N-terminal" evidence="2">
    <location>
        <begin position="6"/>
        <end position="132"/>
    </location>
</feature>
<dbReference type="InterPro" id="IPR053174">
    <property type="entry name" value="LpxI"/>
</dbReference>
<dbReference type="Pfam" id="PF17930">
    <property type="entry name" value="LpxI_N"/>
    <property type="match status" value="1"/>
</dbReference>
<comment type="caution">
    <text evidence="3">The sequence shown here is derived from an EMBL/GenBank/DDBJ whole genome shotgun (WGS) entry which is preliminary data.</text>
</comment>
<keyword evidence="4" id="KW-1185">Reference proteome</keyword>
<feature type="domain" description="LpxI C-terminal" evidence="1">
    <location>
        <begin position="137"/>
        <end position="277"/>
    </location>
</feature>
<dbReference type="GO" id="GO:0016787">
    <property type="term" value="F:hydrolase activity"/>
    <property type="evidence" value="ECO:0007669"/>
    <property type="project" value="UniProtKB-KW"/>
</dbReference>
<dbReference type="EC" id="3.6.1.54" evidence="3"/>
<accession>A0A7Y3W5J4</accession>
<dbReference type="PANTHER" id="PTHR39962">
    <property type="entry name" value="BLL4848 PROTEIN"/>
    <property type="match status" value="1"/>
</dbReference>
<dbReference type="InterPro" id="IPR010415">
    <property type="entry name" value="LpxI_C"/>
</dbReference>
<dbReference type="AlphaFoldDB" id="A0A7Y3W5J4"/>
<dbReference type="Pfam" id="PF06230">
    <property type="entry name" value="LpxI_C"/>
    <property type="match status" value="1"/>
</dbReference>
<dbReference type="InterPro" id="IPR043167">
    <property type="entry name" value="LpxI_C_sf"/>
</dbReference>
<dbReference type="EMBL" id="JABFCX010000003">
    <property type="protein sequence ID" value="NNU16689.1"/>
    <property type="molecule type" value="Genomic_DNA"/>
</dbReference>
<dbReference type="PANTHER" id="PTHR39962:SF1">
    <property type="entry name" value="LPXI FAMILY PROTEIN"/>
    <property type="match status" value="1"/>
</dbReference>
<gene>
    <name evidence="3" type="primary">lpxI</name>
    <name evidence="3" type="ORF">HK107_10185</name>
</gene>
<name>A0A7Y3W5J4_9PROT</name>
<evidence type="ECO:0000313" key="3">
    <source>
        <dbReference type="EMBL" id="NNU16689.1"/>
    </source>
</evidence>
<protein>
    <submittedName>
        <fullName evidence="3">UDP-2,3-diacylglucosamine diphosphatase LpxI</fullName>
        <ecNumber evidence="3">3.6.1.54</ecNumber>
    </submittedName>
</protein>
<evidence type="ECO:0000259" key="2">
    <source>
        <dbReference type="Pfam" id="PF17930"/>
    </source>
</evidence>
<evidence type="ECO:0000313" key="4">
    <source>
        <dbReference type="Proteomes" id="UP000536835"/>
    </source>
</evidence>
<reference evidence="3 4" key="1">
    <citation type="submission" date="2020-05" db="EMBL/GenBank/DDBJ databases">
        <title>Parvularcula mediterraneae sp. nov., isolated from polypropylene straw from shallow seawater of the seashore of Laganas in Zakynthos island, Greece.</title>
        <authorList>
            <person name="Szabo I."/>
            <person name="Al-Omari J."/>
            <person name="Rado J."/>
            <person name="Szerdahelyi G.S."/>
        </authorList>
    </citation>
    <scope>NUCLEOTIDE SEQUENCE [LARGE SCALE GENOMIC DNA]</scope>
    <source>
        <strain evidence="3 4">ZS-1/3</strain>
    </source>
</reference>
<dbReference type="Gene3D" id="3.40.140.80">
    <property type="match status" value="1"/>
</dbReference>
<dbReference type="Gene3D" id="3.40.50.20">
    <property type="match status" value="1"/>
</dbReference>
<evidence type="ECO:0000259" key="1">
    <source>
        <dbReference type="Pfam" id="PF06230"/>
    </source>
</evidence>
<proteinExistence type="predicted"/>
<dbReference type="InterPro" id="IPR041255">
    <property type="entry name" value="LpxI_N"/>
</dbReference>
<sequence length="287" mass="29679">MTGWRRLGIIAGGGTLPLRIAEAEKAKGQEPFVIRLSADDALGAFPGADLSIAEFGAILKRLKAEDCDAVCFAGQVQRPNFAKLRPDWRGAKLLPKVVSAARKGDGAILDVIVETFEAEGFRVIGAEEAAGNLKIGAGPLTEQKPSTEDMADISKGVALVEALGPFDVAQGVVVRRGFVLAVEAAEGTDAMLDRCAALPDDLKGFEPGQEGIKIGVLVKTPKPGQELRVDLPTIGVRTVEKAAAAGLAGIAVGAGRALIVDRAAVEDAARNAGIFVYGFTPDEAGGA</sequence>
<keyword evidence="3" id="KW-0378">Hydrolase</keyword>
<organism evidence="3 4">
    <name type="scientific">Parvularcula mediterranea</name>
    <dbReference type="NCBI Taxonomy" id="2732508"/>
    <lineage>
        <taxon>Bacteria</taxon>
        <taxon>Pseudomonadati</taxon>
        <taxon>Pseudomonadota</taxon>
        <taxon>Alphaproteobacteria</taxon>
        <taxon>Parvularculales</taxon>
        <taxon>Parvularculaceae</taxon>
        <taxon>Parvularcula</taxon>
    </lineage>
</organism>